<feature type="transmembrane region" description="Helical" evidence="8">
    <location>
        <begin position="65"/>
        <end position="84"/>
    </location>
</feature>
<keyword evidence="2 8" id="KW-0812">Transmembrane</keyword>
<dbReference type="Proteomes" id="UP000008370">
    <property type="component" value="Unassembled WGS sequence"/>
</dbReference>
<evidence type="ECO:0008006" key="11">
    <source>
        <dbReference type="Google" id="ProtNLM"/>
    </source>
</evidence>
<accession>K5UVB1</accession>
<comment type="subcellular location">
    <subcellularLocation>
        <location evidence="1">Endoplasmic reticulum membrane</location>
        <topology evidence="1">Multi-pass membrane protein</topology>
    </subcellularLocation>
</comment>
<name>K5UVB1_PHACS</name>
<evidence type="ECO:0000256" key="7">
    <source>
        <dbReference type="ARBA" id="ARBA00023136"/>
    </source>
</evidence>
<dbReference type="GO" id="GO:0019915">
    <property type="term" value="P:lipid storage"/>
    <property type="evidence" value="ECO:0007669"/>
    <property type="project" value="InterPro"/>
</dbReference>
<dbReference type="GO" id="GO:0008654">
    <property type="term" value="P:phospholipid biosynthetic process"/>
    <property type="evidence" value="ECO:0007669"/>
    <property type="project" value="TreeGrafter"/>
</dbReference>
<evidence type="ECO:0000256" key="2">
    <source>
        <dbReference type="ARBA" id="ARBA00022692"/>
    </source>
</evidence>
<feature type="transmembrane region" description="Helical" evidence="8">
    <location>
        <begin position="221"/>
        <end position="244"/>
    </location>
</feature>
<dbReference type="HOGENOM" id="CLU_048143_1_0_1"/>
<dbReference type="Pfam" id="PF10261">
    <property type="entry name" value="FIT"/>
    <property type="match status" value="1"/>
</dbReference>
<evidence type="ECO:0000313" key="9">
    <source>
        <dbReference type="EMBL" id="EKM53941.1"/>
    </source>
</evidence>
<keyword evidence="6" id="KW-0443">Lipid metabolism</keyword>
<dbReference type="InParanoid" id="K5UVB1"/>
<keyword evidence="4" id="KW-0256">Endoplasmic reticulum</keyword>
<keyword evidence="5 8" id="KW-1133">Transmembrane helix</keyword>
<dbReference type="RefSeq" id="XP_007396648.1">
    <property type="nucleotide sequence ID" value="XM_007396586.1"/>
</dbReference>
<gene>
    <name evidence="9" type="ORF">PHACADRAFT_162317</name>
</gene>
<dbReference type="KEGG" id="pco:PHACADRAFT_162317"/>
<keyword evidence="7 8" id="KW-0472">Membrane</keyword>
<protein>
    <recommendedName>
        <fullName evidence="11">Fat storage-inducing transmembrane protein</fullName>
    </recommendedName>
</protein>
<feature type="transmembrane region" description="Helical" evidence="8">
    <location>
        <begin position="182"/>
        <end position="201"/>
    </location>
</feature>
<keyword evidence="3" id="KW-0378">Hydrolase</keyword>
<keyword evidence="10" id="KW-1185">Reference proteome</keyword>
<dbReference type="GeneID" id="18909217"/>
<evidence type="ECO:0000256" key="1">
    <source>
        <dbReference type="ARBA" id="ARBA00004477"/>
    </source>
</evidence>
<dbReference type="FunCoup" id="K5UVB1">
    <property type="interactions" value="148"/>
</dbReference>
<evidence type="ECO:0000256" key="4">
    <source>
        <dbReference type="ARBA" id="ARBA00022824"/>
    </source>
</evidence>
<dbReference type="GO" id="GO:0010945">
    <property type="term" value="F:coenzyme A diphosphatase activity"/>
    <property type="evidence" value="ECO:0007669"/>
    <property type="project" value="InterPro"/>
</dbReference>
<dbReference type="EMBL" id="JH930473">
    <property type="protein sequence ID" value="EKM53941.1"/>
    <property type="molecule type" value="Genomic_DNA"/>
</dbReference>
<dbReference type="GO" id="GO:0005789">
    <property type="term" value="C:endoplasmic reticulum membrane"/>
    <property type="evidence" value="ECO:0007669"/>
    <property type="project" value="UniProtKB-SubCell"/>
</dbReference>
<dbReference type="GO" id="GO:0034389">
    <property type="term" value="P:lipid droplet organization"/>
    <property type="evidence" value="ECO:0007669"/>
    <property type="project" value="TreeGrafter"/>
</dbReference>
<evidence type="ECO:0000256" key="6">
    <source>
        <dbReference type="ARBA" id="ARBA00023098"/>
    </source>
</evidence>
<evidence type="ECO:0000313" key="10">
    <source>
        <dbReference type="Proteomes" id="UP000008370"/>
    </source>
</evidence>
<proteinExistence type="predicted"/>
<dbReference type="OrthoDB" id="5579088at2759"/>
<dbReference type="STRING" id="650164.K5UVB1"/>
<organism evidence="9 10">
    <name type="scientific">Phanerochaete carnosa (strain HHB-10118-sp)</name>
    <name type="common">White-rot fungus</name>
    <name type="synonym">Peniophora carnosa</name>
    <dbReference type="NCBI Taxonomy" id="650164"/>
    <lineage>
        <taxon>Eukaryota</taxon>
        <taxon>Fungi</taxon>
        <taxon>Dikarya</taxon>
        <taxon>Basidiomycota</taxon>
        <taxon>Agaricomycotina</taxon>
        <taxon>Agaricomycetes</taxon>
        <taxon>Polyporales</taxon>
        <taxon>Phanerochaetaceae</taxon>
        <taxon>Phanerochaete</taxon>
    </lineage>
</organism>
<reference evidence="9 10" key="1">
    <citation type="journal article" date="2012" name="BMC Genomics">
        <title>Comparative genomics of the white-rot fungi, Phanerochaete carnosa and P. chrysosporium, to elucidate the genetic basis of the distinct wood types they colonize.</title>
        <authorList>
            <person name="Suzuki H."/>
            <person name="MacDonald J."/>
            <person name="Syed K."/>
            <person name="Salamov A."/>
            <person name="Hori C."/>
            <person name="Aerts A."/>
            <person name="Henrissat B."/>
            <person name="Wiebenga A."/>
            <person name="vanKuyk P.A."/>
            <person name="Barry K."/>
            <person name="Lindquist E."/>
            <person name="LaButti K."/>
            <person name="Lapidus A."/>
            <person name="Lucas S."/>
            <person name="Coutinho P."/>
            <person name="Gong Y."/>
            <person name="Samejima M."/>
            <person name="Mahadevan R."/>
            <person name="Abou-Zaid M."/>
            <person name="de Vries R.P."/>
            <person name="Igarashi K."/>
            <person name="Yadav J.S."/>
            <person name="Grigoriev I.V."/>
            <person name="Master E.R."/>
        </authorList>
    </citation>
    <scope>NUCLEOTIDE SEQUENCE [LARGE SCALE GENOMIC DNA]</scope>
    <source>
        <strain evidence="9 10">HHB-10118-sp</strain>
    </source>
</reference>
<evidence type="ECO:0000256" key="8">
    <source>
        <dbReference type="SAM" id="Phobius"/>
    </source>
</evidence>
<evidence type="ECO:0000256" key="5">
    <source>
        <dbReference type="ARBA" id="ARBA00022989"/>
    </source>
</evidence>
<sequence length="274" mass="30586">MSGFPKKTLAALSAIVLFGTAYSFVYGTYMDTSDPLLTHLPHLLHKTHYFATKSNILNVLFVKKLWAWTSAAFVALYVTSPVSLQTRDRIYKYLAETATWLLFTGWFFGPSLFQRFTASTGGECIMHLPSGAVVTVPHEFCYQRSALSTTTHPELFQASISPPDKTWSQVPRLRRGHDVSGHLFLLTMTILFLTEQVSYSFRRMQAAGGHPEAAWSTLHKWAVASAVAVIALSFFATYTTSVYFHTPLEKLSGFLLGVAGYAVTRTDFFVQSLL</sequence>
<dbReference type="PANTHER" id="PTHR23129">
    <property type="entry name" value="ACYL-COENZYME A DIPHOSPHATASE FITM2"/>
    <property type="match status" value="1"/>
</dbReference>
<evidence type="ECO:0000256" key="3">
    <source>
        <dbReference type="ARBA" id="ARBA00022801"/>
    </source>
</evidence>
<dbReference type="InterPro" id="IPR019388">
    <property type="entry name" value="FIT"/>
</dbReference>
<dbReference type="AlphaFoldDB" id="K5UVB1"/>
<dbReference type="PANTHER" id="PTHR23129:SF0">
    <property type="entry name" value="ACYL-COENZYME A DIPHOSPHATASE FITM2"/>
    <property type="match status" value="1"/>
</dbReference>